<dbReference type="EMBL" id="AP022614">
    <property type="protein sequence ID" value="BBZ46703.1"/>
    <property type="molecule type" value="Genomic_DNA"/>
</dbReference>
<dbReference type="Pfam" id="PF00989">
    <property type="entry name" value="PAS"/>
    <property type="match status" value="1"/>
</dbReference>
<dbReference type="InterPro" id="IPR013767">
    <property type="entry name" value="PAS_fold"/>
</dbReference>
<protein>
    <submittedName>
        <fullName evidence="3">Diguanylate cyclase</fullName>
    </submittedName>
</protein>
<dbReference type="CDD" id="cd00130">
    <property type="entry name" value="PAS"/>
    <property type="match status" value="1"/>
</dbReference>
<dbReference type="Gene3D" id="3.30.450.20">
    <property type="entry name" value="PAS domain"/>
    <property type="match status" value="1"/>
</dbReference>
<dbReference type="Proteomes" id="UP000467105">
    <property type="component" value="Chromosome"/>
</dbReference>
<proteinExistence type="predicted"/>
<feature type="domain" description="PAS" evidence="2">
    <location>
        <begin position="57"/>
        <end position="94"/>
    </location>
</feature>
<dbReference type="SMART" id="SM00091">
    <property type="entry name" value="PAS"/>
    <property type="match status" value="1"/>
</dbReference>
<dbReference type="InterPro" id="IPR035965">
    <property type="entry name" value="PAS-like_dom_sf"/>
</dbReference>
<reference evidence="3 4" key="1">
    <citation type="journal article" date="2019" name="Emerg. Microbes Infect.">
        <title>Comprehensive subspecies identification of 175 nontuberculous mycobacteria species based on 7547 genomic profiles.</title>
        <authorList>
            <person name="Matsumoto Y."/>
            <person name="Kinjo T."/>
            <person name="Motooka D."/>
            <person name="Nabeya D."/>
            <person name="Jung N."/>
            <person name="Uechi K."/>
            <person name="Horii T."/>
            <person name="Iida T."/>
            <person name="Fujita J."/>
            <person name="Nakamura S."/>
        </authorList>
    </citation>
    <scope>NUCLEOTIDE SEQUENCE [LARGE SCALE GENOMIC DNA]</scope>
    <source>
        <strain evidence="3 4">JCM 14742</strain>
    </source>
</reference>
<evidence type="ECO:0000313" key="4">
    <source>
        <dbReference type="Proteomes" id="UP000467105"/>
    </source>
</evidence>
<evidence type="ECO:0000313" key="3">
    <source>
        <dbReference type="EMBL" id="BBZ46703.1"/>
    </source>
</evidence>
<dbReference type="InterPro" id="IPR000014">
    <property type="entry name" value="PAS"/>
</dbReference>
<dbReference type="GO" id="GO:0006355">
    <property type="term" value="P:regulation of DNA-templated transcription"/>
    <property type="evidence" value="ECO:0007669"/>
    <property type="project" value="InterPro"/>
</dbReference>
<dbReference type="PROSITE" id="PS50112">
    <property type="entry name" value="PAS"/>
    <property type="match status" value="1"/>
</dbReference>
<accession>A0A7I7Z0P0</accession>
<sequence>MAAKPVASSAVPPSGSSPQARASRAHLALKPPTGHRPNRQLDQSPIAVLRQLPALVALDSIPVPVLATEHDGSILFTNSAFGEMLGRRPDDLLSLRFDQIFHHTAGPQALVSATHAVTNMVVELIHRDGSIVRALMSRSILRRADDRFILSAFRDLTTHLWENER</sequence>
<dbReference type="NCBIfam" id="TIGR00229">
    <property type="entry name" value="sensory_box"/>
    <property type="match status" value="1"/>
</dbReference>
<name>A0A7I7Z0P0_9MYCO</name>
<feature type="region of interest" description="Disordered" evidence="1">
    <location>
        <begin position="1"/>
        <end position="41"/>
    </location>
</feature>
<gene>
    <name evidence="3" type="ORF">MPRM_39840</name>
</gene>
<organism evidence="3 4">
    <name type="scientific">Mycobacterium parmense</name>
    <dbReference type="NCBI Taxonomy" id="185642"/>
    <lineage>
        <taxon>Bacteria</taxon>
        <taxon>Bacillati</taxon>
        <taxon>Actinomycetota</taxon>
        <taxon>Actinomycetes</taxon>
        <taxon>Mycobacteriales</taxon>
        <taxon>Mycobacteriaceae</taxon>
        <taxon>Mycobacterium</taxon>
        <taxon>Mycobacterium simiae complex</taxon>
    </lineage>
</organism>
<dbReference type="AlphaFoldDB" id="A0A7I7Z0P0"/>
<keyword evidence="4" id="KW-1185">Reference proteome</keyword>
<evidence type="ECO:0000256" key="1">
    <source>
        <dbReference type="SAM" id="MobiDB-lite"/>
    </source>
</evidence>
<feature type="compositionally biased region" description="Low complexity" evidence="1">
    <location>
        <begin position="1"/>
        <end position="20"/>
    </location>
</feature>
<dbReference type="SUPFAM" id="SSF55785">
    <property type="entry name" value="PYP-like sensor domain (PAS domain)"/>
    <property type="match status" value="1"/>
</dbReference>
<evidence type="ECO:0000259" key="2">
    <source>
        <dbReference type="PROSITE" id="PS50112"/>
    </source>
</evidence>